<dbReference type="RefSeq" id="WP_111230220.1">
    <property type="nucleotide sequence ID" value="NZ_NBIU01000023.1"/>
</dbReference>
<organism evidence="1 2">
    <name type="scientific">Helicobacter valdiviensis</name>
    <dbReference type="NCBI Taxonomy" id="1458358"/>
    <lineage>
        <taxon>Bacteria</taxon>
        <taxon>Pseudomonadati</taxon>
        <taxon>Campylobacterota</taxon>
        <taxon>Epsilonproteobacteria</taxon>
        <taxon>Campylobacterales</taxon>
        <taxon>Helicobacteraceae</taxon>
        <taxon>Helicobacter</taxon>
    </lineage>
</organism>
<comment type="caution">
    <text evidence="1">The sequence shown here is derived from an EMBL/GenBank/DDBJ whole genome shotgun (WGS) entry which is preliminary data.</text>
</comment>
<accession>A0A2W6NFK0</accession>
<dbReference type="OrthoDB" id="9913971at2"/>
<dbReference type="AlphaFoldDB" id="A0A2W6NFK0"/>
<evidence type="ECO:0000313" key="2">
    <source>
        <dbReference type="Proteomes" id="UP000249746"/>
    </source>
</evidence>
<proteinExistence type="predicted"/>
<evidence type="ECO:0000313" key="1">
    <source>
        <dbReference type="EMBL" id="PZT47730.1"/>
    </source>
</evidence>
<name>A0A2W6NFK0_9HELI</name>
<keyword evidence="2" id="KW-1185">Reference proteome</keyword>
<gene>
    <name evidence="1" type="ORF">B6S12_07665</name>
</gene>
<sequence length="298" mass="34503">MELCRKIEELNGLYANSIKILEEAKAQISQENVKEVLNNSFLQLEKETEKEIQLTTKTILEEKKEELKNANEEQVLELFLQNLQSLAQSIAPKVNLNEVVKLTTNELKEDNFQRLLEALSVVIEEEEFFSLLLNKKEEIKNKTEEFLTNLKKIDLHTHIYNHTQSFLDENKEEILGAQDLGFIKDFILKTKELREIIATHSRIATKEVINTKATKEVLIEVLKEDAIRVFEESLGLQELIEKRFLASNMLFSMSVQGEIKVIANTYNVLSDLILAQKRKEALEEIGTKEPIFKTYHVL</sequence>
<protein>
    <submittedName>
        <fullName evidence="1">Uncharacterized protein</fullName>
    </submittedName>
</protein>
<dbReference type="EMBL" id="NBIU01000023">
    <property type="protein sequence ID" value="PZT47730.1"/>
    <property type="molecule type" value="Genomic_DNA"/>
</dbReference>
<dbReference type="Proteomes" id="UP000249746">
    <property type="component" value="Unassembled WGS sequence"/>
</dbReference>
<reference evidence="1 2" key="1">
    <citation type="submission" date="2017-03" db="EMBL/GenBank/DDBJ databases">
        <title>Genomic and clinical evidence uncovers the enterohepatic species Helicobacter valdiviensis as a potential human intestinal pathogen.</title>
        <authorList>
            <person name="Fresia P."/>
            <person name="Jara R."/>
            <person name="Sierra R."/>
            <person name="Ferres I."/>
            <person name="Greif G."/>
            <person name="Iraola G."/>
            <person name="Collado L."/>
        </authorList>
    </citation>
    <scope>NUCLEOTIDE SEQUENCE [LARGE SCALE GENOMIC DNA]</scope>
    <source>
        <strain evidence="1 2">WBE14</strain>
    </source>
</reference>